<dbReference type="Proteomes" id="UP000669060">
    <property type="component" value="Unassembled WGS sequence"/>
</dbReference>
<evidence type="ECO:0000313" key="8">
    <source>
        <dbReference type="EMBL" id="MBO3275799.1"/>
    </source>
</evidence>
<comment type="similarity">
    <text evidence="1 5">Belongs to the FlgD family.</text>
</comment>
<accession>A0ABS3TQ58</accession>
<dbReference type="InterPro" id="IPR025965">
    <property type="entry name" value="FlgD/Vpr_Ig-like"/>
</dbReference>
<evidence type="ECO:0000256" key="3">
    <source>
        <dbReference type="ARBA" id="ARBA00022795"/>
    </source>
</evidence>
<dbReference type="RefSeq" id="WP_208313736.1">
    <property type="nucleotide sequence ID" value="NZ_JAELYA010000003.1"/>
</dbReference>
<comment type="caution">
    <text evidence="8">The sequence shown here is derived from an EMBL/GenBank/DDBJ whole genome shotgun (WGS) entry which is preliminary data.</text>
</comment>
<evidence type="ECO:0000256" key="1">
    <source>
        <dbReference type="ARBA" id="ARBA00010577"/>
    </source>
</evidence>
<dbReference type="NCBIfam" id="NF005176">
    <property type="entry name" value="PRK06655.1-1"/>
    <property type="match status" value="1"/>
</dbReference>
<dbReference type="EMBL" id="JAELYA010000003">
    <property type="protein sequence ID" value="MBO3275799.1"/>
    <property type="molecule type" value="Genomic_DNA"/>
</dbReference>
<organism evidence="8 9">
    <name type="scientific">Pseudomonas schmalbachii</name>
    <dbReference type="NCBI Taxonomy" id="2816993"/>
    <lineage>
        <taxon>Bacteria</taxon>
        <taxon>Pseudomonadati</taxon>
        <taxon>Pseudomonadota</taxon>
        <taxon>Gammaproteobacteria</taxon>
        <taxon>Pseudomonadales</taxon>
        <taxon>Pseudomonadaceae</taxon>
        <taxon>Pseudomonas</taxon>
    </lineage>
</organism>
<protein>
    <recommendedName>
        <fullName evidence="2 5">Basal-body rod modification protein FlgD</fullName>
    </recommendedName>
</protein>
<feature type="domain" description="FlgD/Vpr Ig-like" evidence="6">
    <location>
        <begin position="108"/>
        <end position="182"/>
    </location>
</feature>
<name>A0ABS3TQ58_9PSED</name>
<comment type="function">
    <text evidence="4 5">Required for flagellar hook formation. May act as a scaffolding protein.</text>
</comment>
<gene>
    <name evidence="8" type="ORF">JFY56_11230</name>
</gene>
<dbReference type="Gene3D" id="2.60.40.4070">
    <property type="match status" value="1"/>
</dbReference>
<dbReference type="InterPro" id="IPR025963">
    <property type="entry name" value="FLgD_Tudor"/>
</dbReference>
<evidence type="ECO:0000256" key="5">
    <source>
        <dbReference type="RuleBase" id="RU362076"/>
    </source>
</evidence>
<proteinExistence type="inferred from homology"/>
<dbReference type="Pfam" id="PF13861">
    <property type="entry name" value="FLgD_tudor"/>
    <property type="match status" value="1"/>
</dbReference>
<dbReference type="Pfam" id="PF13860">
    <property type="entry name" value="FlgD_ig"/>
    <property type="match status" value="1"/>
</dbReference>
<evidence type="ECO:0000259" key="7">
    <source>
        <dbReference type="Pfam" id="PF13861"/>
    </source>
</evidence>
<feature type="domain" description="FlgD Tudor-like" evidence="7">
    <location>
        <begin position="90"/>
        <end position="226"/>
    </location>
</feature>
<keyword evidence="8" id="KW-0282">Flagellum</keyword>
<dbReference type="Pfam" id="PF03963">
    <property type="entry name" value="FlgD"/>
    <property type="match status" value="1"/>
</dbReference>
<keyword evidence="3 5" id="KW-1005">Bacterial flagellum biogenesis</keyword>
<evidence type="ECO:0000259" key="6">
    <source>
        <dbReference type="Pfam" id="PF13860"/>
    </source>
</evidence>
<reference evidence="8 9" key="1">
    <citation type="submission" date="2020-12" db="EMBL/GenBank/DDBJ databases">
        <title>Pseudomonas schmalbachii sp. nov. isolated from millipede gut.</title>
        <authorList>
            <person name="Shelomi M."/>
        </authorList>
    </citation>
    <scope>NUCLEOTIDE SEQUENCE [LARGE SCALE GENOMIC DNA]</scope>
    <source>
        <strain evidence="8 9">Milli4</strain>
    </source>
</reference>
<keyword evidence="8" id="KW-0966">Cell projection</keyword>
<dbReference type="InterPro" id="IPR005648">
    <property type="entry name" value="FlgD"/>
</dbReference>
<evidence type="ECO:0000313" key="9">
    <source>
        <dbReference type="Proteomes" id="UP000669060"/>
    </source>
</evidence>
<evidence type="ECO:0000256" key="2">
    <source>
        <dbReference type="ARBA" id="ARBA00016013"/>
    </source>
</evidence>
<sequence length="230" mass="23765">MNVDNSSASSAILSSLNGSRSAGSNADTGTNSLGKDSFLQLLVTQMNNQNPLEPQDNTAFVSQLAQFSSLESMQNLDGTLGSFYSSFQSSQALQASSLVGRSVIVASDKAQLESGATLDGSLAMPMSGDGVQVKIYDDSGELVRTIDLGTQKGGNVDFKWDGKDEDGNFVASGTYKFKASGSFGGTNIDLATYLPATVNSVTLGQNGEGMTLNLAGIGSVRASSVQTIGK</sequence>
<keyword evidence="8" id="KW-0969">Cilium</keyword>
<keyword evidence="9" id="KW-1185">Reference proteome</keyword>
<dbReference type="Gene3D" id="2.30.30.910">
    <property type="match status" value="1"/>
</dbReference>
<evidence type="ECO:0000256" key="4">
    <source>
        <dbReference type="ARBA" id="ARBA00024746"/>
    </source>
</evidence>